<protein>
    <submittedName>
        <fullName evidence="3">DUF4157 domain-containing protein</fullName>
    </submittedName>
</protein>
<evidence type="ECO:0000313" key="3">
    <source>
        <dbReference type="EMBL" id="NKE69445.1"/>
    </source>
</evidence>
<dbReference type="Proteomes" id="UP000534783">
    <property type="component" value="Unassembled WGS sequence"/>
</dbReference>
<reference evidence="3 4" key="1">
    <citation type="journal article" date="2020" name="Nature">
        <title>Bacterial chemolithoautotrophy via manganese oxidation.</title>
        <authorList>
            <person name="Yu H."/>
            <person name="Leadbetter J.R."/>
        </authorList>
    </citation>
    <scope>NUCLEOTIDE SEQUENCE [LARGE SCALE GENOMIC DNA]</scope>
    <source>
        <strain evidence="3 4">Mn-1</strain>
    </source>
</reference>
<dbReference type="EMBL" id="VTOW01000001">
    <property type="protein sequence ID" value="NKE69445.1"/>
    <property type="molecule type" value="Genomic_DNA"/>
</dbReference>
<dbReference type="AlphaFoldDB" id="A0A7X6I9J7"/>
<feature type="domain" description="eCIS core" evidence="2">
    <location>
        <begin position="169"/>
        <end position="245"/>
    </location>
</feature>
<feature type="compositionally biased region" description="Low complexity" evidence="1">
    <location>
        <begin position="154"/>
        <end position="166"/>
    </location>
</feature>
<evidence type="ECO:0000313" key="4">
    <source>
        <dbReference type="Proteomes" id="UP000534783"/>
    </source>
</evidence>
<feature type="compositionally biased region" description="Basic and acidic residues" evidence="1">
    <location>
        <begin position="136"/>
        <end position="149"/>
    </location>
</feature>
<proteinExistence type="predicted"/>
<gene>
    <name evidence="3" type="ORF">MNODULE_01595</name>
</gene>
<feature type="region of interest" description="Disordered" evidence="1">
    <location>
        <begin position="104"/>
        <end position="170"/>
    </location>
</feature>
<feature type="compositionally biased region" description="Basic and acidic residues" evidence="1">
    <location>
        <begin position="117"/>
        <end position="127"/>
    </location>
</feature>
<keyword evidence="4" id="KW-1185">Reference proteome</keyword>
<sequence length="472" mass="52890">MNPIVPLMHPVDAGERTDIQFEQVVHFLLPLDPTRFPIVTEEWPRMRTFGPHQKQSHLPQPARSKMQARNSFAHNPARHAFLLLQQTIGNQVVQRLVQTHAAHPQIQPKLTANTLGDRSEQEADRAADQVMQTPGPRERLQTAPDRGDNSGETAVPSSVPEAVSSPGRPLDAATRGWMASRFGEDFAHVRVHTDDRAAASARTLGARAYTVGSDLVFEAGEYAPATAEGKRLLAHELAHVVQQRASGDHRVQRQPKPSQKVPPGPGELTVQEYEARAKKHPRREVRAGGDYEAAVIFARYKPQWFWDRGYLYAGYGGNFPYYWWEVWINNEGNGKEFRVWHTTDWSGTQKGTPPKLPPAPKKAPPEPRTVVVEGTENWPTEIPLDADLEDLFGFDIAEREGDTPFGKGLMVRYQNGAVAIFPEGTTERYIVRPLPPPNLGYLMYDKDGKLISDVVMSYPEDTFPDPKKDAIK</sequence>
<organism evidence="3 4">
    <name type="scientific">Candidatus Manganitrophus noduliformans</name>
    <dbReference type="NCBI Taxonomy" id="2606439"/>
    <lineage>
        <taxon>Bacteria</taxon>
        <taxon>Pseudomonadati</taxon>
        <taxon>Nitrospirota</taxon>
        <taxon>Nitrospiria</taxon>
        <taxon>Candidatus Troglogloeales</taxon>
        <taxon>Candidatus Manganitrophaceae</taxon>
        <taxon>Candidatus Manganitrophus</taxon>
    </lineage>
</organism>
<evidence type="ECO:0000256" key="1">
    <source>
        <dbReference type="SAM" id="MobiDB-lite"/>
    </source>
</evidence>
<dbReference type="Pfam" id="PF13699">
    <property type="entry name" value="eCIS_core"/>
    <property type="match status" value="1"/>
</dbReference>
<feature type="region of interest" description="Disordered" evidence="1">
    <location>
        <begin position="244"/>
        <end position="267"/>
    </location>
</feature>
<evidence type="ECO:0000259" key="2">
    <source>
        <dbReference type="Pfam" id="PF13699"/>
    </source>
</evidence>
<accession>A0A7X6I9J7</accession>
<feature type="region of interest" description="Disordered" evidence="1">
    <location>
        <begin position="345"/>
        <end position="367"/>
    </location>
</feature>
<name>A0A7X6I9J7_9BACT</name>
<dbReference type="InterPro" id="IPR025295">
    <property type="entry name" value="eCIS_core_dom"/>
</dbReference>
<comment type="caution">
    <text evidence="3">The sequence shown here is derived from an EMBL/GenBank/DDBJ whole genome shotgun (WGS) entry which is preliminary data.</text>
</comment>